<keyword evidence="3 4" id="KW-0067">ATP-binding</keyword>
<dbReference type="InterPro" id="IPR011029">
    <property type="entry name" value="DEATH-like_dom_sf"/>
</dbReference>
<accession>A0A6P4YII0</accession>
<dbReference type="Gene3D" id="1.10.510.10">
    <property type="entry name" value="Transferase(Phosphotransferase) domain 1"/>
    <property type="match status" value="1"/>
</dbReference>
<evidence type="ECO:0000259" key="7">
    <source>
        <dbReference type="PROSITE" id="PS50017"/>
    </source>
</evidence>
<evidence type="ECO:0000313" key="9">
    <source>
        <dbReference type="RefSeq" id="XP_019629185.1"/>
    </source>
</evidence>
<reference evidence="9" key="1">
    <citation type="submission" date="2025-08" db="UniProtKB">
        <authorList>
            <consortium name="RefSeq"/>
        </authorList>
    </citation>
    <scope>IDENTIFICATION</scope>
    <source>
        <tissue evidence="9">Gonad</tissue>
    </source>
</reference>
<feature type="region of interest" description="Disordered" evidence="5">
    <location>
        <begin position="325"/>
        <end position="360"/>
    </location>
</feature>
<dbReference type="PANTHER" id="PTHR44329:SF291">
    <property type="entry name" value="PROTEIN KINASE DOMAIN-CONTAINING PROTEIN"/>
    <property type="match status" value="1"/>
</dbReference>
<dbReference type="InterPro" id="IPR001245">
    <property type="entry name" value="Ser-Thr/Tyr_kinase_cat_dom"/>
</dbReference>
<dbReference type="InterPro" id="IPR008271">
    <property type="entry name" value="Ser/Thr_kinase_AS"/>
</dbReference>
<keyword evidence="8" id="KW-1185">Reference proteome</keyword>
<dbReference type="Pfam" id="PF07714">
    <property type="entry name" value="PK_Tyr_Ser-Thr"/>
    <property type="match status" value="1"/>
</dbReference>
<feature type="compositionally biased region" description="Basic and acidic residues" evidence="5">
    <location>
        <begin position="405"/>
        <end position="420"/>
    </location>
</feature>
<keyword evidence="1" id="KW-0723">Serine/threonine-protein kinase</keyword>
<dbReference type="InterPro" id="IPR000488">
    <property type="entry name" value="Death_dom"/>
</dbReference>
<evidence type="ECO:0000256" key="4">
    <source>
        <dbReference type="PROSITE-ProRule" id="PRU10141"/>
    </source>
</evidence>
<feature type="compositionally biased region" description="Polar residues" evidence="5">
    <location>
        <begin position="382"/>
        <end position="392"/>
    </location>
</feature>
<dbReference type="Proteomes" id="UP000515135">
    <property type="component" value="Unplaced"/>
</dbReference>
<dbReference type="PROSITE" id="PS00107">
    <property type="entry name" value="PROTEIN_KINASE_ATP"/>
    <property type="match status" value="1"/>
</dbReference>
<sequence>MPNTSQDVNVLEFKSLTVGETLGRGAFGTVFKAKHKHLGVVAVKLVYSRSDLDGRNELVLRQEVTMMNQLNCDHVVRLLGIVLEPGNYCLVVQYMRYGGLADFLTKMDIPWPLRFRMSFQIIQGMNYLHHMTPPVIHRDLKADNVLVDDAINVKIADLGLSTWKTWRSLSKLESRQRGEQPQHERQRIGTISHVAPECLQDPNRKQNEKSDVYSFGIVLWEILSRQRVFGNALNSTTLAFGIVSGKRPDLQLIPPGSPSELVELMKKCWDQEPDRRPDFTGCKQAIEPVYDTSYEPDVDSAVIWTKQELQKMDKLVHHPGRGVYAQDSAQQDPLPSMETTVDQPPPTEPDAQDGEPPTISQTVEAEGQGQLNEAVADLSLAHSPSESDSSLTVDAELGTPSPPPTDEKKSFPAGDRKERPATGATGATPVRATDQHDIRFNLQESSKYANKGEAQDCKGASAQEEGPQHPLLTSRGKGAKPITEHVQFTSPVESSEKNTSIPTAQQYAMPPRPQAGPFYATASGPPGHGQYQPAYLPAPGGYWYTPAPGMQPTFIPQGFPMPSWPQQGGGQGQNAPIFYQKQSSDGSTTVTMTMSNVEGVQIGDKNVMYVGGAQGPRSGGRHHPVRQGNITYRGKITESTRKVETRDIQAVQEGIGKHWKVLARKLGFLEGKIDSFDHDFDRDGLDEKVYQMLRKWSMEWGKDATVKALADALCSIGKADVAALLKD</sequence>
<dbReference type="GeneID" id="109473670"/>
<feature type="region of interest" description="Disordered" evidence="5">
    <location>
        <begin position="506"/>
        <end position="525"/>
    </location>
</feature>
<feature type="binding site" evidence="4">
    <location>
        <position position="44"/>
    </location>
    <ligand>
        <name>ATP</name>
        <dbReference type="ChEBI" id="CHEBI:30616"/>
    </ligand>
</feature>
<dbReference type="SMART" id="SM00220">
    <property type="entry name" value="S_TKc"/>
    <property type="match status" value="1"/>
</dbReference>
<dbReference type="InterPro" id="IPR011009">
    <property type="entry name" value="Kinase-like_dom_sf"/>
</dbReference>
<dbReference type="GO" id="GO:0004706">
    <property type="term" value="F:JUN kinase kinase kinase activity"/>
    <property type="evidence" value="ECO:0007669"/>
    <property type="project" value="TreeGrafter"/>
</dbReference>
<dbReference type="SUPFAM" id="SSF56112">
    <property type="entry name" value="Protein kinase-like (PK-like)"/>
    <property type="match status" value="1"/>
</dbReference>
<name>A0A6P4YII0_BRABE</name>
<dbReference type="PROSITE" id="PS50017">
    <property type="entry name" value="DEATH_DOMAIN"/>
    <property type="match status" value="1"/>
</dbReference>
<keyword evidence="2 4" id="KW-0547">Nucleotide-binding</keyword>
<dbReference type="KEGG" id="bbel:109473670"/>
<dbReference type="RefSeq" id="XP_019629185.1">
    <property type="nucleotide sequence ID" value="XM_019773626.1"/>
</dbReference>
<dbReference type="InterPro" id="IPR051681">
    <property type="entry name" value="Ser/Thr_Kinases-Pseudokinases"/>
</dbReference>
<dbReference type="PANTHER" id="PTHR44329">
    <property type="entry name" value="SERINE/THREONINE-PROTEIN KINASE TNNI3K-RELATED"/>
    <property type="match status" value="1"/>
</dbReference>
<keyword evidence="1" id="KW-0808">Transferase</keyword>
<dbReference type="SUPFAM" id="SSF47986">
    <property type="entry name" value="DEATH domain"/>
    <property type="match status" value="1"/>
</dbReference>
<dbReference type="InterPro" id="IPR017441">
    <property type="entry name" value="Protein_kinase_ATP_BS"/>
</dbReference>
<evidence type="ECO:0000259" key="6">
    <source>
        <dbReference type="PROSITE" id="PS50011"/>
    </source>
</evidence>
<dbReference type="AlphaFoldDB" id="A0A6P4YII0"/>
<keyword evidence="1" id="KW-0418">Kinase</keyword>
<evidence type="ECO:0000313" key="8">
    <source>
        <dbReference type="Proteomes" id="UP000515135"/>
    </source>
</evidence>
<evidence type="ECO:0000256" key="3">
    <source>
        <dbReference type="ARBA" id="ARBA00022840"/>
    </source>
</evidence>
<feature type="domain" description="Protein kinase" evidence="6">
    <location>
        <begin position="16"/>
        <end position="290"/>
    </location>
</feature>
<feature type="domain" description="Death" evidence="7">
    <location>
        <begin position="644"/>
        <end position="727"/>
    </location>
</feature>
<dbReference type="GO" id="GO:0071345">
    <property type="term" value="P:cellular response to cytokine stimulus"/>
    <property type="evidence" value="ECO:0007669"/>
    <property type="project" value="UniProtKB-ARBA"/>
</dbReference>
<dbReference type="PROSITE" id="PS50011">
    <property type="entry name" value="PROTEIN_KINASE_DOM"/>
    <property type="match status" value="1"/>
</dbReference>
<dbReference type="GO" id="GO:0045087">
    <property type="term" value="P:innate immune response"/>
    <property type="evidence" value="ECO:0007669"/>
    <property type="project" value="UniProtKB-ARBA"/>
</dbReference>
<dbReference type="GO" id="GO:0009893">
    <property type="term" value="P:positive regulation of metabolic process"/>
    <property type="evidence" value="ECO:0007669"/>
    <property type="project" value="UniProtKB-ARBA"/>
</dbReference>
<dbReference type="PROSITE" id="PS00108">
    <property type="entry name" value="PROTEIN_KINASE_ST"/>
    <property type="match status" value="1"/>
</dbReference>
<dbReference type="GO" id="GO:0043123">
    <property type="term" value="P:positive regulation of canonical NF-kappaB signal transduction"/>
    <property type="evidence" value="ECO:0007669"/>
    <property type="project" value="UniProtKB-ARBA"/>
</dbReference>
<proteinExistence type="predicted"/>
<feature type="compositionally biased region" description="Polar residues" evidence="5">
    <location>
        <begin position="327"/>
        <end position="342"/>
    </location>
</feature>
<protein>
    <submittedName>
        <fullName evidence="9">Receptor-interacting serine/threonine-protein kinase 1-like</fullName>
    </submittedName>
</protein>
<dbReference type="PRINTS" id="PR00109">
    <property type="entry name" value="TYRKINASE"/>
</dbReference>
<organism evidence="8 9">
    <name type="scientific">Branchiostoma belcheri</name>
    <name type="common">Amphioxus</name>
    <dbReference type="NCBI Taxonomy" id="7741"/>
    <lineage>
        <taxon>Eukaryota</taxon>
        <taxon>Metazoa</taxon>
        <taxon>Chordata</taxon>
        <taxon>Cephalochordata</taxon>
        <taxon>Leptocardii</taxon>
        <taxon>Amphioxiformes</taxon>
        <taxon>Branchiostomatidae</taxon>
        <taxon>Branchiostoma</taxon>
    </lineage>
</organism>
<evidence type="ECO:0000256" key="2">
    <source>
        <dbReference type="ARBA" id="ARBA00022741"/>
    </source>
</evidence>
<dbReference type="OrthoDB" id="535509at2759"/>
<dbReference type="Gene3D" id="1.10.533.10">
    <property type="entry name" value="Death Domain, Fas"/>
    <property type="match status" value="1"/>
</dbReference>
<gene>
    <name evidence="9" type="primary">LOC109473670</name>
</gene>
<dbReference type="GO" id="GO:0031349">
    <property type="term" value="P:positive regulation of defense response"/>
    <property type="evidence" value="ECO:0007669"/>
    <property type="project" value="UniProtKB-ARBA"/>
</dbReference>
<evidence type="ECO:0000256" key="5">
    <source>
        <dbReference type="SAM" id="MobiDB-lite"/>
    </source>
</evidence>
<dbReference type="Pfam" id="PF00531">
    <property type="entry name" value="Death"/>
    <property type="match status" value="1"/>
</dbReference>
<dbReference type="SMART" id="SM00005">
    <property type="entry name" value="DEATH"/>
    <property type="match status" value="1"/>
</dbReference>
<dbReference type="InterPro" id="IPR000719">
    <property type="entry name" value="Prot_kinase_dom"/>
</dbReference>
<dbReference type="GO" id="GO:0005524">
    <property type="term" value="F:ATP binding"/>
    <property type="evidence" value="ECO:0007669"/>
    <property type="project" value="UniProtKB-UniRule"/>
</dbReference>
<feature type="region of interest" description="Disordered" evidence="5">
    <location>
        <begin position="381"/>
        <end position="477"/>
    </location>
</feature>
<evidence type="ECO:0000256" key="1">
    <source>
        <dbReference type="ARBA" id="ARBA00022527"/>
    </source>
</evidence>